<protein>
    <recommendedName>
        <fullName evidence="1">2-hydroxychromene-2-carboxylate isomerase</fullName>
        <ecNumber evidence="1">5.99.1.4</ecNumber>
    </recommendedName>
</protein>
<dbReference type="GO" id="GO:0004602">
    <property type="term" value="F:glutathione peroxidase activity"/>
    <property type="evidence" value="ECO:0007669"/>
    <property type="project" value="TreeGrafter"/>
</dbReference>
<dbReference type="PANTHER" id="PTHR42943:SF2">
    <property type="entry name" value="GLUTATHIONE S-TRANSFERASE KAPPA 1"/>
    <property type="match status" value="1"/>
</dbReference>
<comment type="catalytic activity">
    <reaction evidence="1">
        <text>2-hydroxychromene-2-carboxylate = (3E)-4-(2-hydroxyphenyl)-2-oxobut-3-enoate</text>
        <dbReference type="Rhea" id="RHEA:27401"/>
        <dbReference type="ChEBI" id="CHEBI:59350"/>
        <dbReference type="ChEBI" id="CHEBI:59353"/>
        <dbReference type="EC" id="5.99.1.4"/>
    </reaction>
</comment>
<sequence>MAEIEYFYAAYSGYAYLGSKRLMEITNLSGHTIKHRPFDLRASMDAVGGQPLDERTEANLEYFFGRELERWSEFREVPVLKRSPTHHSNSITPTNTMLIAGLVKGINIDNLAHEMMEQHWAYDCDLADTDSLAKIALSVDIDPWPLLEISNSKEVLKIYAENTKEAIDRSVFGSPTYFVDGDMFYGQDHLELVERALVKPFNNRIAN</sequence>
<organism evidence="4 5">
    <name type="scientific">SAR324 cluster bacterium</name>
    <dbReference type="NCBI Taxonomy" id="2024889"/>
    <lineage>
        <taxon>Bacteria</taxon>
        <taxon>Deltaproteobacteria</taxon>
        <taxon>SAR324 cluster</taxon>
    </lineage>
</organism>
<comment type="similarity">
    <text evidence="1">Belongs to the GST superfamily. NadH family.</text>
</comment>
<dbReference type="Proteomes" id="UP000288322">
    <property type="component" value="Unassembled WGS sequence"/>
</dbReference>
<dbReference type="Pfam" id="PF01323">
    <property type="entry name" value="DSBA"/>
    <property type="match status" value="1"/>
</dbReference>
<feature type="domain" description="DSBA-like thioredoxin" evidence="3">
    <location>
        <begin position="4"/>
        <end position="197"/>
    </location>
</feature>
<dbReference type="InterPro" id="IPR036249">
    <property type="entry name" value="Thioredoxin-like_sf"/>
</dbReference>
<proteinExistence type="inferred from homology"/>
<accession>A0A432HAA4</accession>
<evidence type="ECO:0000259" key="3">
    <source>
        <dbReference type="Pfam" id="PF01323"/>
    </source>
</evidence>
<dbReference type="PIRSF" id="PIRSF006386">
    <property type="entry name" value="HCCAis_GSTk"/>
    <property type="match status" value="1"/>
</dbReference>
<dbReference type="AlphaFoldDB" id="A0A432HAA4"/>
<name>A0A432HAA4_9DELT</name>
<dbReference type="EMBL" id="QNZH01000026">
    <property type="protein sequence ID" value="RTZ92651.1"/>
    <property type="molecule type" value="Genomic_DNA"/>
</dbReference>
<evidence type="ECO:0000313" key="4">
    <source>
        <dbReference type="EMBL" id="RTZ92651.1"/>
    </source>
</evidence>
<dbReference type="PANTHER" id="PTHR42943">
    <property type="entry name" value="GLUTATHIONE S-TRANSFERASE KAPPA"/>
    <property type="match status" value="1"/>
</dbReference>
<evidence type="ECO:0000256" key="1">
    <source>
        <dbReference type="PIRNR" id="PIRNR006386"/>
    </source>
</evidence>
<dbReference type="GO" id="GO:0006749">
    <property type="term" value="P:glutathione metabolic process"/>
    <property type="evidence" value="ECO:0007669"/>
    <property type="project" value="TreeGrafter"/>
</dbReference>
<dbReference type="GO" id="GO:0004364">
    <property type="term" value="F:glutathione transferase activity"/>
    <property type="evidence" value="ECO:0007669"/>
    <property type="project" value="TreeGrafter"/>
</dbReference>
<comment type="caution">
    <text evidence="4">The sequence shown here is derived from an EMBL/GenBank/DDBJ whole genome shotgun (WGS) entry which is preliminary data.</text>
</comment>
<dbReference type="InterPro" id="IPR014440">
    <property type="entry name" value="HCCAis_GSTk"/>
</dbReference>
<evidence type="ECO:0000256" key="2">
    <source>
        <dbReference type="PIRSR" id="PIRSR006386-1"/>
    </source>
</evidence>
<gene>
    <name evidence="4" type="ORF">DSY93_01120</name>
</gene>
<dbReference type="GO" id="GO:0018845">
    <property type="term" value="F:2-hydroxychromene-2-carboxylate isomerase activity"/>
    <property type="evidence" value="ECO:0007669"/>
    <property type="project" value="UniProtKB-UniRule"/>
</dbReference>
<evidence type="ECO:0000313" key="5">
    <source>
        <dbReference type="Proteomes" id="UP000288322"/>
    </source>
</evidence>
<dbReference type="EC" id="5.99.1.4" evidence="1"/>
<dbReference type="InterPro" id="IPR001853">
    <property type="entry name" value="DSBA-like_thioredoxin_dom"/>
</dbReference>
<dbReference type="Gene3D" id="3.40.30.10">
    <property type="entry name" value="Glutaredoxin"/>
    <property type="match status" value="1"/>
</dbReference>
<keyword evidence="1 4" id="KW-0413">Isomerase</keyword>
<dbReference type="InterPro" id="IPR051924">
    <property type="entry name" value="GST_Kappa/NadH"/>
</dbReference>
<feature type="active site" description="Nucleophile" evidence="2">
    <location>
        <position position="12"/>
    </location>
</feature>
<reference evidence="4 5" key="1">
    <citation type="submission" date="2018-06" db="EMBL/GenBank/DDBJ databases">
        <title>Combined omics and stable isotope probing to characterize newly discovered Mariana Back-Arc vent microbial communities.</title>
        <authorList>
            <person name="Trembath-Reichert E."/>
            <person name="Huber J.A."/>
        </authorList>
    </citation>
    <scope>NUCLEOTIDE SEQUENCE [LARGE SCALE GENOMIC DNA]</scope>
    <source>
        <strain evidence="4">MAG 151</strain>
    </source>
</reference>
<dbReference type="SUPFAM" id="SSF52833">
    <property type="entry name" value="Thioredoxin-like"/>
    <property type="match status" value="1"/>
</dbReference>